<evidence type="ECO:0000256" key="9">
    <source>
        <dbReference type="ARBA" id="ARBA00023012"/>
    </source>
</evidence>
<evidence type="ECO:0000256" key="5">
    <source>
        <dbReference type="ARBA" id="ARBA00022679"/>
    </source>
</evidence>
<dbReference type="Pfam" id="PF02518">
    <property type="entry name" value="HATPase_c"/>
    <property type="match status" value="1"/>
</dbReference>
<dbReference type="InterPro" id="IPR036890">
    <property type="entry name" value="HATPase_C_sf"/>
</dbReference>
<keyword evidence="4" id="KW-0597">Phosphoprotein</keyword>
<dbReference type="CDD" id="cd00082">
    <property type="entry name" value="HisKA"/>
    <property type="match status" value="1"/>
</dbReference>
<dbReference type="FunFam" id="3.30.565.10:FF:000006">
    <property type="entry name" value="Sensor histidine kinase WalK"/>
    <property type="match status" value="1"/>
</dbReference>
<feature type="transmembrane region" description="Helical" evidence="11">
    <location>
        <begin position="15"/>
        <end position="38"/>
    </location>
</feature>
<dbReference type="RefSeq" id="WP_106454860.1">
    <property type="nucleotide sequence ID" value="NZ_PXOH01000001.1"/>
</dbReference>
<dbReference type="InterPro" id="IPR003661">
    <property type="entry name" value="HisK_dim/P_dom"/>
</dbReference>
<dbReference type="Gene3D" id="6.10.340.10">
    <property type="match status" value="1"/>
</dbReference>
<keyword evidence="15" id="KW-1185">Reference proteome</keyword>
<evidence type="ECO:0000313" key="14">
    <source>
        <dbReference type="EMBL" id="PSF39237.1"/>
    </source>
</evidence>
<evidence type="ECO:0000256" key="11">
    <source>
        <dbReference type="SAM" id="Phobius"/>
    </source>
</evidence>
<dbReference type="PROSITE" id="PS50885">
    <property type="entry name" value="HAMP"/>
    <property type="match status" value="1"/>
</dbReference>
<accession>A0A2T1M322</accession>
<dbReference type="InterPro" id="IPR003594">
    <property type="entry name" value="HATPase_dom"/>
</dbReference>
<feature type="domain" description="Histidine kinase" evidence="12">
    <location>
        <begin position="254"/>
        <end position="469"/>
    </location>
</feature>
<dbReference type="SMART" id="SM00388">
    <property type="entry name" value="HisKA"/>
    <property type="match status" value="1"/>
</dbReference>
<dbReference type="AlphaFoldDB" id="A0A2T1M322"/>
<dbReference type="Gene3D" id="3.30.565.10">
    <property type="entry name" value="Histidine kinase-like ATPase, C-terminal domain"/>
    <property type="match status" value="1"/>
</dbReference>
<keyword evidence="9" id="KW-0902">Two-component regulatory system</keyword>
<dbReference type="GO" id="GO:0005886">
    <property type="term" value="C:plasma membrane"/>
    <property type="evidence" value="ECO:0007669"/>
    <property type="project" value="TreeGrafter"/>
</dbReference>
<comment type="catalytic activity">
    <reaction evidence="1">
        <text>ATP + protein L-histidine = ADP + protein N-phospho-L-histidine.</text>
        <dbReference type="EC" id="2.7.13.3"/>
    </reaction>
</comment>
<dbReference type="SUPFAM" id="SSF55874">
    <property type="entry name" value="ATPase domain of HSP90 chaperone/DNA topoisomerase II/histidine kinase"/>
    <property type="match status" value="1"/>
</dbReference>
<dbReference type="FunFam" id="1.10.287.130:FF:000001">
    <property type="entry name" value="Two-component sensor histidine kinase"/>
    <property type="match status" value="1"/>
</dbReference>
<dbReference type="SMART" id="SM00387">
    <property type="entry name" value="HATPase_c"/>
    <property type="match status" value="1"/>
</dbReference>
<dbReference type="SUPFAM" id="SSF47384">
    <property type="entry name" value="Homodimeric domain of signal transducing histidine kinase"/>
    <property type="match status" value="1"/>
</dbReference>
<sequence>MVKLWPKIDPHSLQVRLIAGVATVSTMALGSVVTWMSWQIQHLLVETHKQNLEVIANRFPRDVEIYSDMVSLETGIQKSIDNLTNNNTLLWVKNSAGQIVAQSQTEMMDSKGKKLTLLTQVVPQPSLQEINGNYWLLSANPLITQKKLYGQLYIAHNITSEQTMFLDLTKSLILSSLLAIGVMLGAIAWYVRKSLQPLHRISEITQSISVEKLKDAHIQLENAPSEIKQLVQTYEQMLFRLSQSWDQQQQLVSNVSHELRTPLTIVSGYLQSLLRRGDNLTPSQREAIEVATSEANRTIQLLQDLLDLERADSGRMHFYLDLVNLNNLLTEVVEMTKKYSDRLCLLELLEATIMLTVDENRLKQVLINLIDNAIKYSEPDTPITLRLLHEKEQIIIQVCDQGMGIPLQQQVRIFERFYRVDEVRSRTTGGSGLGLSIVKTFVEGMGGTVSIYSKLNQGSIFSIIFPYEIK</sequence>
<comment type="caution">
    <text evidence="14">The sequence shown here is derived from an EMBL/GenBank/DDBJ whole genome shotgun (WGS) entry which is preliminary data.</text>
</comment>
<gene>
    <name evidence="14" type="ORF">C7H19_00145</name>
</gene>
<evidence type="ECO:0000256" key="4">
    <source>
        <dbReference type="ARBA" id="ARBA00022553"/>
    </source>
</evidence>
<dbReference type="InterPro" id="IPR004358">
    <property type="entry name" value="Sig_transdc_His_kin-like_C"/>
</dbReference>
<evidence type="ECO:0000256" key="8">
    <source>
        <dbReference type="ARBA" id="ARBA00022989"/>
    </source>
</evidence>
<reference evidence="14 15" key="2">
    <citation type="submission" date="2018-03" db="EMBL/GenBank/DDBJ databases">
        <authorList>
            <person name="Keele B.F."/>
        </authorList>
    </citation>
    <scope>NUCLEOTIDE SEQUENCE [LARGE SCALE GENOMIC DNA]</scope>
    <source>
        <strain evidence="14 15">CCALA 016</strain>
    </source>
</reference>
<feature type="transmembrane region" description="Helical" evidence="11">
    <location>
        <begin position="172"/>
        <end position="191"/>
    </location>
</feature>
<name>A0A2T1M322_9CHRO</name>
<proteinExistence type="predicted"/>
<dbReference type="EMBL" id="PXOH01000001">
    <property type="protein sequence ID" value="PSF39237.1"/>
    <property type="molecule type" value="Genomic_DNA"/>
</dbReference>
<keyword evidence="8 11" id="KW-1133">Transmembrane helix</keyword>
<keyword evidence="7 14" id="KW-0418">Kinase</keyword>
<evidence type="ECO:0000256" key="6">
    <source>
        <dbReference type="ARBA" id="ARBA00022692"/>
    </source>
</evidence>
<dbReference type="PRINTS" id="PR00344">
    <property type="entry name" value="BCTRLSENSOR"/>
</dbReference>
<evidence type="ECO:0000256" key="7">
    <source>
        <dbReference type="ARBA" id="ARBA00022777"/>
    </source>
</evidence>
<dbReference type="InterPro" id="IPR050428">
    <property type="entry name" value="TCS_sensor_his_kinase"/>
</dbReference>
<dbReference type="PANTHER" id="PTHR45436:SF5">
    <property type="entry name" value="SENSOR HISTIDINE KINASE TRCS"/>
    <property type="match status" value="1"/>
</dbReference>
<dbReference type="PANTHER" id="PTHR45436">
    <property type="entry name" value="SENSOR HISTIDINE KINASE YKOH"/>
    <property type="match status" value="1"/>
</dbReference>
<dbReference type="CDD" id="cd00075">
    <property type="entry name" value="HATPase"/>
    <property type="match status" value="1"/>
</dbReference>
<dbReference type="GO" id="GO:0000155">
    <property type="term" value="F:phosphorelay sensor kinase activity"/>
    <property type="evidence" value="ECO:0007669"/>
    <property type="project" value="InterPro"/>
</dbReference>
<evidence type="ECO:0000256" key="1">
    <source>
        <dbReference type="ARBA" id="ARBA00000085"/>
    </source>
</evidence>
<evidence type="ECO:0000256" key="2">
    <source>
        <dbReference type="ARBA" id="ARBA00004370"/>
    </source>
</evidence>
<keyword evidence="10 11" id="KW-0472">Membrane</keyword>
<keyword evidence="5" id="KW-0808">Transferase</keyword>
<evidence type="ECO:0000313" key="15">
    <source>
        <dbReference type="Proteomes" id="UP000239001"/>
    </source>
</evidence>
<evidence type="ECO:0000259" key="13">
    <source>
        <dbReference type="PROSITE" id="PS50885"/>
    </source>
</evidence>
<dbReference type="Proteomes" id="UP000239001">
    <property type="component" value="Unassembled WGS sequence"/>
</dbReference>
<dbReference type="OrthoDB" id="9763461at2"/>
<evidence type="ECO:0000256" key="10">
    <source>
        <dbReference type="ARBA" id="ARBA00023136"/>
    </source>
</evidence>
<feature type="domain" description="HAMP" evidence="13">
    <location>
        <begin position="192"/>
        <end position="246"/>
    </location>
</feature>
<dbReference type="InterPro" id="IPR036097">
    <property type="entry name" value="HisK_dim/P_sf"/>
</dbReference>
<dbReference type="EC" id="2.7.13.3" evidence="3"/>
<reference evidence="14 15" key="1">
    <citation type="submission" date="2018-03" db="EMBL/GenBank/DDBJ databases">
        <title>The ancient ancestry and fast evolution of plastids.</title>
        <authorList>
            <person name="Moore K.R."/>
            <person name="Magnabosco C."/>
            <person name="Momper L."/>
            <person name="Gold D.A."/>
            <person name="Bosak T."/>
            <person name="Fournier G.P."/>
        </authorList>
    </citation>
    <scope>NUCLEOTIDE SEQUENCE [LARGE SCALE GENOMIC DNA]</scope>
    <source>
        <strain evidence="14 15">CCALA 016</strain>
    </source>
</reference>
<dbReference type="InterPro" id="IPR003660">
    <property type="entry name" value="HAMP_dom"/>
</dbReference>
<evidence type="ECO:0000256" key="3">
    <source>
        <dbReference type="ARBA" id="ARBA00012438"/>
    </source>
</evidence>
<comment type="subcellular location">
    <subcellularLocation>
        <location evidence="2">Membrane</location>
    </subcellularLocation>
</comment>
<organism evidence="14 15">
    <name type="scientific">Aphanothece hegewaldii CCALA 016</name>
    <dbReference type="NCBI Taxonomy" id="2107694"/>
    <lineage>
        <taxon>Bacteria</taxon>
        <taxon>Bacillati</taxon>
        <taxon>Cyanobacteriota</taxon>
        <taxon>Cyanophyceae</taxon>
        <taxon>Oscillatoriophycideae</taxon>
        <taxon>Chroococcales</taxon>
        <taxon>Aphanothecaceae</taxon>
        <taxon>Aphanothece</taxon>
    </lineage>
</organism>
<dbReference type="Gene3D" id="1.10.287.130">
    <property type="match status" value="1"/>
</dbReference>
<protein>
    <recommendedName>
        <fullName evidence="3">histidine kinase</fullName>
        <ecNumber evidence="3">2.7.13.3</ecNumber>
    </recommendedName>
</protein>
<dbReference type="PROSITE" id="PS50109">
    <property type="entry name" value="HIS_KIN"/>
    <property type="match status" value="1"/>
</dbReference>
<dbReference type="Pfam" id="PF00512">
    <property type="entry name" value="HisKA"/>
    <property type="match status" value="1"/>
</dbReference>
<keyword evidence="6 11" id="KW-0812">Transmembrane</keyword>
<dbReference type="InterPro" id="IPR005467">
    <property type="entry name" value="His_kinase_dom"/>
</dbReference>
<evidence type="ECO:0000259" key="12">
    <source>
        <dbReference type="PROSITE" id="PS50109"/>
    </source>
</evidence>